<dbReference type="SUPFAM" id="SSF140990">
    <property type="entry name" value="FtsH protease domain-like"/>
    <property type="match status" value="1"/>
</dbReference>
<dbReference type="GO" id="GO:0006508">
    <property type="term" value="P:proteolysis"/>
    <property type="evidence" value="ECO:0007669"/>
    <property type="project" value="InterPro"/>
</dbReference>
<protein>
    <submittedName>
        <fullName evidence="1">Peptidase M41</fullName>
    </submittedName>
</protein>
<reference evidence="2" key="1">
    <citation type="submission" date="2016-03" db="EMBL/GenBank/DDBJ databases">
        <authorList>
            <person name="Ray J."/>
            <person name="Price M."/>
            <person name="Deutschbauer A."/>
        </authorList>
    </citation>
    <scope>NUCLEOTIDE SEQUENCE [LARGE SCALE GENOMIC DNA]</scope>
    <source>
        <strain evidence="2">FW300-N1B4</strain>
    </source>
</reference>
<dbReference type="Gene3D" id="1.20.58.760">
    <property type="entry name" value="Peptidase M41"/>
    <property type="match status" value="1"/>
</dbReference>
<dbReference type="OrthoDB" id="448792at2"/>
<gene>
    <name evidence="1" type="ORF">A1D17_17205</name>
</gene>
<dbReference type="InterPro" id="IPR037219">
    <property type="entry name" value="Peptidase_M41-like"/>
</dbReference>
<dbReference type="Proteomes" id="UP000076489">
    <property type="component" value="Unassembled WGS sequence"/>
</dbReference>
<dbReference type="AlphaFoldDB" id="A0A161Z3G2"/>
<name>A0A161Z3G2_PSEFL</name>
<accession>A0A161Z3G2</accession>
<comment type="caution">
    <text evidence="1">The sequence shown here is derived from an EMBL/GenBank/DDBJ whole genome shotgun (WGS) entry which is preliminary data.</text>
</comment>
<proteinExistence type="predicted"/>
<dbReference type="EMBL" id="LUKJ01000003">
    <property type="protein sequence ID" value="KZN17827.1"/>
    <property type="molecule type" value="Genomic_DNA"/>
</dbReference>
<organism evidence="1 2">
    <name type="scientific">Pseudomonas fluorescens</name>
    <dbReference type="NCBI Taxonomy" id="294"/>
    <lineage>
        <taxon>Bacteria</taxon>
        <taxon>Pseudomonadati</taxon>
        <taxon>Pseudomonadota</taxon>
        <taxon>Gammaproteobacteria</taxon>
        <taxon>Pseudomonadales</taxon>
        <taxon>Pseudomonadaceae</taxon>
        <taxon>Pseudomonas</taxon>
    </lineage>
</organism>
<reference evidence="1 2" key="2">
    <citation type="journal article" date="2018" name="Nature">
        <title>Mutant phenotypes for thousands of bacterial genes of unknown function.</title>
        <authorList>
            <person name="Price M.N."/>
            <person name="Wetmore K.M."/>
            <person name="Waters R.J."/>
            <person name="Callaghan M."/>
            <person name="Ray J."/>
            <person name="Liu H."/>
            <person name="Kuehl J.V."/>
            <person name="Melnyk R.A."/>
            <person name="Lamson J.S."/>
            <person name="Suh Y."/>
            <person name="Carlson H.K."/>
            <person name="Esquivel Z."/>
            <person name="Sadeeshkumar H."/>
            <person name="Chakraborty R."/>
            <person name="Zane G.M."/>
            <person name="Rubin B.E."/>
            <person name="Wall J.D."/>
            <person name="Visel A."/>
            <person name="Bristow J."/>
            <person name="Blow M.J."/>
            <person name="Arkin A.P."/>
            <person name="Deutschbauer A.M."/>
        </authorList>
    </citation>
    <scope>NUCLEOTIDE SEQUENCE [LARGE SCALE GENOMIC DNA]</scope>
    <source>
        <strain evidence="1 2">FW300-N1B4</strain>
    </source>
</reference>
<dbReference type="RefSeq" id="WP_063342348.1">
    <property type="nucleotide sequence ID" value="NZ_LUKJ01000003.1"/>
</dbReference>
<evidence type="ECO:0000313" key="2">
    <source>
        <dbReference type="Proteomes" id="UP000076489"/>
    </source>
</evidence>
<dbReference type="GO" id="GO:0004222">
    <property type="term" value="F:metalloendopeptidase activity"/>
    <property type="evidence" value="ECO:0007669"/>
    <property type="project" value="InterPro"/>
</dbReference>
<dbReference type="GO" id="GO:0004176">
    <property type="term" value="F:ATP-dependent peptidase activity"/>
    <property type="evidence" value="ECO:0007669"/>
    <property type="project" value="InterPro"/>
</dbReference>
<sequence>MKSMPAALRDYALQIANHEMGHYVVARALGFETGDVTLKVTMGLTHHGGASITLSRSISSIEAMKEHLEARIMVLFAGSMAQSLPAKHSPEKRVDKSKAAAILKGEFGAEQDYAKIRELRYLLRNISYPDTDPASSDSIIAELTEINDRLWLRAQKIVEALADTITGLAGVLVERMVIVEQWGRGADTYEVVLTGEVLEGLVPVRAIPALSVWA</sequence>
<evidence type="ECO:0000313" key="1">
    <source>
        <dbReference type="EMBL" id="KZN17827.1"/>
    </source>
</evidence>
<dbReference type="GO" id="GO:0005524">
    <property type="term" value="F:ATP binding"/>
    <property type="evidence" value="ECO:0007669"/>
    <property type="project" value="InterPro"/>
</dbReference>